<feature type="compositionally biased region" description="Low complexity" evidence="3">
    <location>
        <begin position="603"/>
        <end position="616"/>
    </location>
</feature>
<feature type="compositionally biased region" description="Low complexity" evidence="3">
    <location>
        <begin position="366"/>
        <end position="391"/>
    </location>
</feature>
<dbReference type="SMART" id="SM00223">
    <property type="entry name" value="APPLE"/>
    <property type="match status" value="1"/>
</dbReference>
<feature type="region of interest" description="Disordered" evidence="3">
    <location>
        <begin position="1231"/>
        <end position="1259"/>
    </location>
</feature>
<keyword evidence="1" id="KW-0677">Repeat</keyword>
<dbReference type="SUPFAM" id="SSF57414">
    <property type="entry name" value="Hairpin loop containing domain-like"/>
    <property type="match status" value="1"/>
</dbReference>
<feature type="compositionally biased region" description="Polar residues" evidence="3">
    <location>
        <begin position="333"/>
        <end position="355"/>
    </location>
</feature>
<feature type="compositionally biased region" description="Polar residues" evidence="3">
    <location>
        <begin position="1016"/>
        <end position="1033"/>
    </location>
</feature>
<dbReference type="EMBL" id="RHFK02000014">
    <property type="protein sequence ID" value="TWW65374.1"/>
    <property type="molecule type" value="Genomic_DNA"/>
</dbReference>
<keyword evidence="6" id="KW-1185">Reference proteome</keyword>
<dbReference type="PANTHER" id="PTHR23039">
    <property type="entry name" value="NANCE-HORAN SYNDROME PROTEIN"/>
    <property type="match status" value="1"/>
</dbReference>
<dbReference type="Proteomes" id="UP000324091">
    <property type="component" value="Chromosome 21"/>
</dbReference>
<feature type="compositionally biased region" description="Polar residues" evidence="3">
    <location>
        <begin position="546"/>
        <end position="556"/>
    </location>
</feature>
<accession>A0A5C6ND11</accession>
<feature type="compositionally biased region" description="Polar residues" evidence="3">
    <location>
        <begin position="823"/>
        <end position="834"/>
    </location>
</feature>
<keyword evidence="2" id="KW-1015">Disulfide bond</keyword>
<feature type="compositionally biased region" description="Polar residues" evidence="3">
    <location>
        <begin position="426"/>
        <end position="438"/>
    </location>
</feature>
<feature type="region of interest" description="Disordered" evidence="3">
    <location>
        <begin position="1100"/>
        <end position="1137"/>
    </location>
</feature>
<feature type="compositionally biased region" description="Basic and acidic residues" evidence="3">
    <location>
        <begin position="1034"/>
        <end position="1043"/>
    </location>
</feature>
<dbReference type="GO" id="GO:0030154">
    <property type="term" value="P:cell differentiation"/>
    <property type="evidence" value="ECO:0007669"/>
    <property type="project" value="TreeGrafter"/>
</dbReference>
<evidence type="ECO:0000259" key="4">
    <source>
        <dbReference type="PROSITE" id="PS50948"/>
    </source>
</evidence>
<dbReference type="CDD" id="cd01100">
    <property type="entry name" value="APPLE_Factor_XI_like"/>
    <property type="match status" value="1"/>
</dbReference>
<evidence type="ECO:0000256" key="2">
    <source>
        <dbReference type="ARBA" id="ARBA00023157"/>
    </source>
</evidence>
<dbReference type="PROSITE" id="PS50948">
    <property type="entry name" value="PAN"/>
    <property type="match status" value="1"/>
</dbReference>
<feature type="region of interest" description="Disordered" evidence="3">
    <location>
        <begin position="1371"/>
        <end position="1395"/>
    </location>
</feature>
<protein>
    <recommendedName>
        <fullName evidence="4">Apple domain-containing protein</fullName>
    </recommendedName>
</protein>
<feature type="domain" description="Apple" evidence="4">
    <location>
        <begin position="1549"/>
        <end position="1638"/>
    </location>
</feature>
<comment type="caution">
    <text evidence="5">The sequence shown here is derived from an EMBL/GenBank/DDBJ whole genome shotgun (WGS) entry which is preliminary data.</text>
</comment>
<feature type="region of interest" description="Disordered" evidence="3">
    <location>
        <begin position="1411"/>
        <end position="1430"/>
    </location>
</feature>
<gene>
    <name evidence="5" type="ORF">D4764_21G0002740</name>
</gene>
<name>A0A5C6ND11_9TELE</name>
<dbReference type="PANTHER" id="PTHR23039:SF6">
    <property type="entry name" value="SIMILAR TO MKIAA1522 PROTEIN"/>
    <property type="match status" value="1"/>
</dbReference>
<feature type="region of interest" description="Disordered" evidence="3">
    <location>
        <begin position="793"/>
        <end position="1044"/>
    </location>
</feature>
<dbReference type="GO" id="GO:0005576">
    <property type="term" value="C:extracellular region"/>
    <property type="evidence" value="ECO:0007669"/>
    <property type="project" value="InterPro"/>
</dbReference>
<organism evidence="5 6">
    <name type="scientific">Takifugu flavidus</name>
    <name type="common">sansaifugu</name>
    <dbReference type="NCBI Taxonomy" id="433684"/>
    <lineage>
        <taxon>Eukaryota</taxon>
        <taxon>Metazoa</taxon>
        <taxon>Chordata</taxon>
        <taxon>Craniata</taxon>
        <taxon>Vertebrata</taxon>
        <taxon>Euteleostomi</taxon>
        <taxon>Actinopterygii</taxon>
        <taxon>Neopterygii</taxon>
        <taxon>Teleostei</taxon>
        <taxon>Neoteleostei</taxon>
        <taxon>Acanthomorphata</taxon>
        <taxon>Eupercaria</taxon>
        <taxon>Tetraodontiformes</taxon>
        <taxon>Tetradontoidea</taxon>
        <taxon>Tetraodontidae</taxon>
        <taxon>Takifugu</taxon>
    </lineage>
</organism>
<feature type="compositionally biased region" description="Basic and acidic residues" evidence="3">
    <location>
        <begin position="802"/>
        <end position="821"/>
    </location>
</feature>
<feature type="compositionally biased region" description="Polar residues" evidence="3">
    <location>
        <begin position="892"/>
        <end position="901"/>
    </location>
</feature>
<feature type="compositionally biased region" description="Polar residues" evidence="3">
    <location>
        <begin position="104"/>
        <end position="124"/>
    </location>
</feature>
<feature type="compositionally biased region" description="Low complexity" evidence="3">
    <location>
        <begin position="439"/>
        <end position="453"/>
    </location>
</feature>
<feature type="compositionally biased region" description="Pro residues" evidence="3">
    <location>
        <begin position="931"/>
        <end position="958"/>
    </location>
</feature>
<evidence type="ECO:0000256" key="1">
    <source>
        <dbReference type="ARBA" id="ARBA00022737"/>
    </source>
</evidence>
<feature type="compositionally biased region" description="Polar residues" evidence="3">
    <location>
        <begin position="1105"/>
        <end position="1134"/>
    </location>
</feature>
<proteinExistence type="predicted"/>
<feature type="region of interest" description="Disordered" evidence="3">
    <location>
        <begin position="538"/>
        <end position="688"/>
    </location>
</feature>
<feature type="compositionally biased region" description="Polar residues" evidence="3">
    <location>
        <begin position="454"/>
        <end position="467"/>
    </location>
</feature>
<sequence>MCHGIAVGMVVYLKSFHSLLSVFKKKAGLKGAENQKRLAVHYTASQHYQENVFIEGSRPQYLEDLHSEAQEGLKIQQQEENKNGLNFPDDDSVVSGDTPRPEQDISSNDGVCSPESRSITGNTDTAIVSTRPVLTRQGSTFKPLNSVKRLDKSKKRNRRTTIMGIPNQVQKELALHRSFQKAQHHNQDEPLTNSHSGVVITEIDGENPVAKKGGARVHLSSLEQATKDEQLLRKHMGEMYHEDHSSDQSGFGSHFNHLNLRPKSLAVPGMSSSSSLSTSMLFSFLQEPQGPVMSISPQAAYLSTIIPNAVLPASIEVIEIDRSSSRPFGNGIKHSSSVRTVSKTSLTSRDSSISPLLSRRSEAEGSQTDNSQDSTTSISESNWSKSESSKTLFSNSSPLSPGVTPGATPGDNSLKKHQNGQEGHRGQSTGNQDPVTLHSSLSMVSSHSSCSKSVTDQGSESGLSGSMATAEDEKSKLNFARSLSVMKNKQPPAPPRRTNSLHNNKIRSNGRILVERTVVSGTGSGEVANGIHSIETNNKIERVSRGSGTIQTNSNGSSHVDASSSPVSPTPSSCNEGGRATQSNNSSPQKMLPEEGKFERTISPSSGYSSQSGTPTLSPKGISPASPDKQNKKPAKPERSVSRASSSADSPSSSLTSLSSSISEPLNQDVARCSPSLPPKGLQPTTAATEISANTISSSLIDVKELLDIPSPPKVKAPCPPPPEVWTHSRRCFDLLCGPGPNLSRAPQKPAKTLDIAVKPAGTQTKNKEQMQVSVNKPISADSCVSTQLTELNVTRTTTDPEGYHKELEKTEFPTTEEKVEASVQTQGQGSSNIIKEPVSPEIGPKKGPPPVMKKPNIAWRREDVMSTEPPADGTKQEMSSGVAVDVITPAEAQTTSSQDGMTVRGAYSQNGMDKSEAASSKMPPTLVTPSPAPPPVNPPPPPPSRQTPPPSASPPQGKPSDVQEDVHVADSSWPPPPPPLEGESVFDGGDEVDFPPPPPPPFMTDRVTDMMDYSISGSTEPTDSGQTLQGSNEAERSIHDNIPDLPAVVPESIADVRPGDALTCLEGDVGNDISSTCLQNMSVSDRAPPPSVDFTPVIKPENLGSASVPPSSVPDCQQYENQAPSPLSSQISGNAPLAPPLPAENLTHGVNFRRQPGVSNWDTRSKDLLCRHKSAPIPKEDANIPLVTPSLLQMVRLRTVSMTEEQIIAPSEDKSTAQGDAVTENYQVAIPGPQSTPQKPIRKSLSVKSPPLSGKTSTVQLSAPSMRLQEAIRMKTAAMSLRDGLPSLLGVRPSAQGCAGEQSFLSLKLPEGYDLHKSPASTASFIFSRSTKKVVIETSASSSPEAQASLKQSLAAELMQLSDQSKVISNGGLKSEKVPPPVARKPSQGCIGSSPTRLIYSAKGCETDENAGRQRARAMTSPETTSYGIRRAQNPDSDIWCNLRIFSQILHAKADRFKCHLKYSWTVPRPPVIAALANVVSGFSRSIQMLQPKFAEECERSLFPQVDIAGKNFEEVAAVSDKHCQENPLEMVLKAQNGVTSGIPARGCQLDDTWVRTPVEGVDFTGEDIQFKMVDSAEACQKACDEDDKCQFYTYLTEQFINRDYRRRCYLKRTITIPAPPKIVKLQNVVSGFSLSAVP</sequence>
<feature type="region of interest" description="Disordered" evidence="3">
    <location>
        <begin position="324"/>
        <end position="472"/>
    </location>
</feature>
<reference evidence="5 6" key="1">
    <citation type="submission" date="2019-04" db="EMBL/GenBank/DDBJ databases">
        <title>Chromosome genome assembly for Takifugu flavidus.</title>
        <authorList>
            <person name="Xiao S."/>
        </authorList>
    </citation>
    <scope>NUCLEOTIDE SEQUENCE [LARGE SCALE GENOMIC DNA]</scope>
    <source>
        <strain evidence="5">HTHZ2018</strain>
        <tissue evidence="5">Muscle</tissue>
    </source>
</reference>
<feature type="region of interest" description="Disordered" evidence="3">
    <location>
        <begin position="79"/>
        <end position="124"/>
    </location>
</feature>
<feature type="compositionally biased region" description="Basic and acidic residues" evidence="3">
    <location>
        <begin position="629"/>
        <end position="641"/>
    </location>
</feature>
<evidence type="ECO:0000256" key="3">
    <source>
        <dbReference type="SAM" id="MobiDB-lite"/>
    </source>
</evidence>
<evidence type="ECO:0000313" key="6">
    <source>
        <dbReference type="Proteomes" id="UP000324091"/>
    </source>
</evidence>
<dbReference type="GO" id="GO:0006508">
    <property type="term" value="P:proteolysis"/>
    <property type="evidence" value="ECO:0007669"/>
    <property type="project" value="InterPro"/>
</dbReference>
<evidence type="ECO:0000313" key="5">
    <source>
        <dbReference type="EMBL" id="TWW65374.1"/>
    </source>
</evidence>
<dbReference type="Pfam" id="PF14295">
    <property type="entry name" value="PAN_4"/>
    <property type="match status" value="1"/>
</dbReference>
<feature type="compositionally biased region" description="Low complexity" evidence="3">
    <location>
        <begin position="642"/>
        <end position="663"/>
    </location>
</feature>
<dbReference type="InterPro" id="IPR003609">
    <property type="entry name" value="Pan_app"/>
</dbReference>
<dbReference type="InterPro" id="IPR024845">
    <property type="entry name" value="NHS-like"/>
</dbReference>
<feature type="compositionally biased region" description="Low complexity" evidence="3">
    <location>
        <begin position="557"/>
        <end position="573"/>
    </location>
</feature>
<feature type="compositionally biased region" description="Polar residues" evidence="3">
    <location>
        <begin position="580"/>
        <end position="589"/>
    </location>
</feature>
<dbReference type="Pfam" id="PF15273">
    <property type="entry name" value="NHS"/>
    <property type="match status" value="1"/>
</dbReference>
<dbReference type="InterPro" id="IPR000177">
    <property type="entry name" value="Apple"/>
</dbReference>
<dbReference type="Gene3D" id="3.50.4.10">
    <property type="entry name" value="Hepatocyte Growth Factor"/>
    <property type="match status" value="1"/>
</dbReference>